<evidence type="ECO:0000256" key="2">
    <source>
        <dbReference type="SAM" id="SignalP"/>
    </source>
</evidence>
<dbReference type="PANTHER" id="PTHR34145">
    <property type="entry name" value="OS02G0105600 PROTEIN"/>
    <property type="match status" value="1"/>
</dbReference>
<reference evidence="5" key="1">
    <citation type="journal article" date="2012" name="Nat. Biotechnol.">
        <title>Reference genome sequence of the model plant Setaria.</title>
        <authorList>
            <person name="Bennetzen J.L."/>
            <person name="Schmutz J."/>
            <person name="Wang H."/>
            <person name="Percifield R."/>
            <person name="Hawkins J."/>
            <person name="Pontaroli A.C."/>
            <person name="Estep M."/>
            <person name="Feng L."/>
            <person name="Vaughn J.N."/>
            <person name="Grimwood J."/>
            <person name="Jenkins J."/>
            <person name="Barry K."/>
            <person name="Lindquist E."/>
            <person name="Hellsten U."/>
            <person name="Deshpande S."/>
            <person name="Wang X."/>
            <person name="Wu X."/>
            <person name="Mitros T."/>
            <person name="Triplett J."/>
            <person name="Yang X."/>
            <person name="Ye C.Y."/>
            <person name="Mauro-Herrera M."/>
            <person name="Wang L."/>
            <person name="Li P."/>
            <person name="Sharma M."/>
            <person name="Sharma R."/>
            <person name="Ronald P.C."/>
            <person name="Panaud O."/>
            <person name="Kellogg E.A."/>
            <person name="Brutnell T.P."/>
            <person name="Doust A.N."/>
            <person name="Tuskan G.A."/>
            <person name="Rokhsar D."/>
            <person name="Devos K.M."/>
        </authorList>
    </citation>
    <scope>NUCLEOTIDE SEQUENCE [LARGE SCALE GENOMIC DNA]</scope>
    <source>
        <strain evidence="5">cv. Yugu1</strain>
    </source>
</reference>
<dbReference type="PANTHER" id="PTHR34145:SF34">
    <property type="entry name" value="OS05G0571700 PROTEIN"/>
    <property type="match status" value="1"/>
</dbReference>
<dbReference type="Pfam" id="PF23622">
    <property type="entry name" value="LRR_At1g61320_AtMIF1"/>
    <property type="match status" value="1"/>
</dbReference>
<proteinExistence type="predicted"/>
<dbReference type="Gramene" id="KQL30073">
    <property type="protein sequence ID" value="KQL30073"/>
    <property type="gene ID" value="SETIT_019115mg"/>
</dbReference>
<dbReference type="Proteomes" id="UP000004995">
    <property type="component" value="Unassembled WGS sequence"/>
</dbReference>
<evidence type="ECO:0000259" key="3">
    <source>
        <dbReference type="Pfam" id="PF23622"/>
    </source>
</evidence>
<evidence type="ECO:0000313" key="5">
    <source>
        <dbReference type="Proteomes" id="UP000004995"/>
    </source>
</evidence>
<reference evidence="4" key="2">
    <citation type="submission" date="2018-08" db="UniProtKB">
        <authorList>
            <consortium name="EnsemblPlants"/>
        </authorList>
    </citation>
    <scope>IDENTIFICATION</scope>
    <source>
        <strain evidence="4">Yugu1</strain>
    </source>
</reference>
<organism evidence="4 5">
    <name type="scientific">Setaria italica</name>
    <name type="common">Foxtail millet</name>
    <name type="synonym">Panicum italicum</name>
    <dbReference type="NCBI Taxonomy" id="4555"/>
    <lineage>
        <taxon>Eukaryota</taxon>
        <taxon>Viridiplantae</taxon>
        <taxon>Streptophyta</taxon>
        <taxon>Embryophyta</taxon>
        <taxon>Tracheophyta</taxon>
        <taxon>Spermatophyta</taxon>
        <taxon>Magnoliopsida</taxon>
        <taxon>Liliopsida</taxon>
        <taxon>Poales</taxon>
        <taxon>Poaceae</taxon>
        <taxon>PACMAD clade</taxon>
        <taxon>Panicoideae</taxon>
        <taxon>Panicodae</taxon>
        <taxon>Paniceae</taxon>
        <taxon>Cenchrinae</taxon>
        <taxon>Setaria</taxon>
    </lineage>
</organism>
<protein>
    <recommendedName>
        <fullName evidence="3">At1g61320/AtMIF1 LRR domain-containing protein</fullName>
    </recommendedName>
</protein>
<feature type="chain" id="PRO_5010127228" description="At1g61320/AtMIF1 LRR domain-containing protein" evidence="2">
    <location>
        <begin position="21"/>
        <end position="179"/>
    </location>
</feature>
<dbReference type="AlphaFoldDB" id="K3YXW6"/>
<dbReference type="InterPro" id="IPR053772">
    <property type="entry name" value="At1g61320/At1g61330-like"/>
</dbReference>
<evidence type="ECO:0000256" key="1">
    <source>
        <dbReference type="SAM" id="MobiDB-lite"/>
    </source>
</evidence>
<dbReference type="EnsemblPlants" id="KQL30073">
    <property type="protein sequence ID" value="KQL30073"/>
    <property type="gene ID" value="SETIT_019115mg"/>
</dbReference>
<dbReference type="HOGENOM" id="CLU_1505936_0_0_1"/>
<sequence>MPCLELLRFLKLSLVSLHQAANDRNSSFYGRTELPSSMPNLRSLDINSSTLSFWVLVLGRDLDYFFLVSFLDASPSLEVFILIFQFMEHKSIFVDPSGLRKIRERPYDKVKQVNIINFTSERTLVELACHILESATSLKRLTVYTTRRRCSRTGREPPRDRRLRRRAPGAFGLRPPPPP</sequence>
<dbReference type="eggNOG" id="ENOG502RYMX">
    <property type="taxonomic scope" value="Eukaryota"/>
</dbReference>
<evidence type="ECO:0000313" key="4">
    <source>
        <dbReference type="EnsemblPlants" id="KQL30073"/>
    </source>
</evidence>
<feature type="domain" description="At1g61320/AtMIF1 LRR" evidence="3">
    <location>
        <begin position="21"/>
        <end position="151"/>
    </location>
</feature>
<keyword evidence="2" id="KW-0732">Signal</keyword>
<feature type="region of interest" description="Disordered" evidence="1">
    <location>
        <begin position="149"/>
        <end position="179"/>
    </location>
</feature>
<keyword evidence="5" id="KW-1185">Reference proteome</keyword>
<dbReference type="EMBL" id="AGNK02000391">
    <property type="status" value="NOT_ANNOTATED_CDS"/>
    <property type="molecule type" value="Genomic_DNA"/>
</dbReference>
<dbReference type="InParanoid" id="K3YXW6"/>
<name>K3YXW6_SETIT</name>
<dbReference type="InterPro" id="IPR055357">
    <property type="entry name" value="LRR_At1g61320_AtMIF1"/>
</dbReference>
<feature type="signal peptide" evidence="2">
    <location>
        <begin position="1"/>
        <end position="20"/>
    </location>
</feature>
<accession>K3YXW6</accession>